<dbReference type="RefSeq" id="YP_009147800.1">
    <property type="nucleotide sequence ID" value="NC_027341.1"/>
</dbReference>
<keyword evidence="2" id="KW-1185">Reference proteome</keyword>
<reference evidence="1 2" key="1">
    <citation type="journal article" date="2015" name="Appl. Environ. Microbiol.">
        <title>Lactococcal 949 group phages recognize a carbohydrate receptor on the host cell surface.</title>
        <authorList>
            <person name="Mahony J."/>
            <person name="Randazzo W."/>
            <person name="Neve H."/>
            <person name="Settanni L."/>
            <person name="van Sinderen D."/>
        </authorList>
    </citation>
    <scope>NUCLEOTIDE SEQUENCE [LARGE SCALE GENOMIC DNA]</scope>
    <source>
        <strain evidence="1">WRP3</strain>
    </source>
</reference>
<accession>A0A0D3MT89</accession>
<proteinExistence type="predicted"/>
<protein>
    <submittedName>
        <fullName evidence="1">Uncharacterized protein</fullName>
    </submittedName>
</protein>
<dbReference type="EMBL" id="KM677185">
    <property type="protein sequence ID" value="AIX12646.1"/>
    <property type="molecule type" value="Genomic_DNA"/>
</dbReference>
<dbReference type="KEGG" id="vg:24722409"/>
<evidence type="ECO:0000313" key="2">
    <source>
        <dbReference type="Proteomes" id="UP000032686"/>
    </source>
</evidence>
<sequence>MKINLNNEDLMQMMLEPREFVDVSFIFINVVMEGLSPEDWYLTEIPSERVYLFENTSGDKFFDIYFLDDNIVRPQYFKSPENWDGNPETYINVHDTETIKEAIEKYEVGE</sequence>
<dbReference type="OrthoDB" id="15642at10239"/>
<name>A0A0D3MT89_9CAUD</name>
<dbReference type="GeneID" id="24722409"/>
<gene>
    <name evidence="1" type="ORF">WRP3_143</name>
</gene>
<dbReference type="Proteomes" id="UP000032686">
    <property type="component" value="Segment"/>
</dbReference>
<evidence type="ECO:0000313" key="1">
    <source>
        <dbReference type="EMBL" id="AIX12646.1"/>
    </source>
</evidence>
<organism evidence="1 2">
    <name type="scientific">Lactococcus phage WRP3</name>
    <dbReference type="NCBI Taxonomy" id="1560313"/>
    <lineage>
        <taxon>Viruses</taxon>
        <taxon>Duplodnaviria</taxon>
        <taxon>Heunggongvirae</taxon>
        <taxon>Uroviricota</taxon>
        <taxon>Caudoviricetes</taxon>
        <taxon>Audreyjarvisvirus</taxon>
        <taxon>Audreyjarvisvirus WRP3</taxon>
    </lineage>
</organism>